<evidence type="ECO:0000256" key="4">
    <source>
        <dbReference type="ARBA" id="ARBA00023180"/>
    </source>
</evidence>
<organism evidence="11 12">
    <name type="scientific">Caenorhabditis auriculariae</name>
    <dbReference type="NCBI Taxonomy" id="2777116"/>
    <lineage>
        <taxon>Eukaryota</taxon>
        <taxon>Metazoa</taxon>
        <taxon>Ecdysozoa</taxon>
        <taxon>Nematoda</taxon>
        <taxon>Chromadorea</taxon>
        <taxon>Rhabditida</taxon>
        <taxon>Rhabditina</taxon>
        <taxon>Rhabditomorpha</taxon>
        <taxon>Rhabditoidea</taxon>
        <taxon>Rhabditidae</taxon>
        <taxon>Peloderinae</taxon>
        <taxon>Caenorhabditis</taxon>
    </lineage>
</organism>
<keyword evidence="2 10" id="KW-0732">Signal</keyword>
<proteinExistence type="inferred from homology"/>
<reference evidence="11" key="1">
    <citation type="submission" date="2020-10" db="EMBL/GenBank/DDBJ databases">
        <authorList>
            <person name="Kikuchi T."/>
        </authorList>
    </citation>
    <scope>NUCLEOTIDE SEQUENCE</scope>
    <source>
        <strain evidence="11">NKZ352</strain>
    </source>
</reference>
<evidence type="ECO:0000256" key="5">
    <source>
        <dbReference type="PIRSR" id="PIRSR601548-10"/>
    </source>
</evidence>
<keyword evidence="8" id="KW-0645">Protease</keyword>
<feature type="disulfide bond" evidence="6 7">
    <location>
        <begin position="307"/>
        <end position="315"/>
    </location>
</feature>
<protein>
    <recommendedName>
        <fullName evidence="8">Angiotensin-converting enzyme</fullName>
        <ecNumber evidence="8">3.4.-.-</ecNumber>
    </recommendedName>
</protein>
<feature type="chain" id="PRO_5035749626" description="Angiotensin-converting enzyme" evidence="10">
    <location>
        <begin position="17"/>
        <end position="934"/>
    </location>
</feature>
<dbReference type="Proteomes" id="UP000835052">
    <property type="component" value="Unassembled WGS sequence"/>
</dbReference>
<evidence type="ECO:0000256" key="1">
    <source>
        <dbReference type="ARBA" id="ARBA00008139"/>
    </source>
</evidence>
<dbReference type="GO" id="GO:0006508">
    <property type="term" value="P:proteolysis"/>
    <property type="evidence" value="ECO:0007669"/>
    <property type="project" value="UniProtKB-KW"/>
</dbReference>
<keyword evidence="4 5" id="KW-0325">Glycoprotein</keyword>
<feature type="disulfide bond" evidence="6">
    <location>
        <begin position="518"/>
        <end position="537"/>
    </location>
</feature>
<feature type="region of interest" description="Disordered" evidence="9">
    <location>
        <begin position="23"/>
        <end position="120"/>
    </location>
</feature>
<dbReference type="GO" id="GO:0046872">
    <property type="term" value="F:metal ion binding"/>
    <property type="evidence" value="ECO:0007669"/>
    <property type="project" value="UniProtKB-KW"/>
</dbReference>
<comment type="similarity">
    <text evidence="1 7 8">Belongs to the peptidase M2 family.</text>
</comment>
<comment type="caution">
    <text evidence="11">The sequence shown here is derived from an EMBL/GenBank/DDBJ whole genome shotgun (WGS) entry which is preliminary data.</text>
</comment>
<dbReference type="GO" id="GO:0008237">
    <property type="term" value="F:metallopeptidase activity"/>
    <property type="evidence" value="ECO:0007669"/>
    <property type="project" value="UniProtKB-KW"/>
</dbReference>
<evidence type="ECO:0000256" key="9">
    <source>
        <dbReference type="SAM" id="MobiDB-lite"/>
    </source>
</evidence>
<feature type="compositionally biased region" description="Basic and acidic residues" evidence="9">
    <location>
        <begin position="55"/>
        <end position="80"/>
    </location>
</feature>
<dbReference type="AlphaFoldDB" id="A0A8S1GW65"/>
<feature type="region of interest" description="Disordered" evidence="9">
    <location>
        <begin position="882"/>
        <end position="906"/>
    </location>
</feature>
<keyword evidence="3 6" id="KW-1015">Disulfide bond</keyword>
<evidence type="ECO:0000256" key="3">
    <source>
        <dbReference type="ARBA" id="ARBA00023157"/>
    </source>
</evidence>
<dbReference type="CDD" id="cd06461">
    <property type="entry name" value="M2_ACE"/>
    <property type="match status" value="1"/>
</dbReference>
<evidence type="ECO:0000313" key="11">
    <source>
        <dbReference type="EMBL" id="CAD6187555.1"/>
    </source>
</evidence>
<dbReference type="InterPro" id="IPR001548">
    <property type="entry name" value="Peptidase_M2"/>
</dbReference>
<dbReference type="PRINTS" id="PR00791">
    <property type="entry name" value="PEPDIPTASEA"/>
</dbReference>
<feature type="signal peptide" evidence="10">
    <location>
        <begin position="1"/>
        <end position="16"/>
    </location>
</feature>
<accession>A0A8S1GW65</accession>
<comment type="caution">
    <text evidence="7">Lacks conserved residue(s) required for the propagation of feature annotation.</text>
</comment>
<dbReference type="Pfam" id="PF01401">
    <property type="entry name" value="Peptidase_M2"/>
    <property type="match status" value="1"/>
</dbReference>
<evidence type="ECO:0000256" key="2">
    <source>
        <dbReference type="ARBA" id="ARBA00022729"/>
    </source>
</evidence>
<keyword evidence="12" id="KW-1185">Reference proteome</keyword>
<evidence type="ECO:0000256" key="10">
    <source>
        <dbReference type="SAM" id="SignalP"/>
    </source>
</evidence>
<dbReference type="GO" id="GO:0016020">
    <property type="term" value="C:membrane"/>
    <property type="evidence" value="ECO:0007669"/>
    <property type="project" value="InterPro"/>
</dbReference>
<dbReference type="SUPFAM" id="SSF55486">
    <property type="entry name" value="Metalloproteases ('zincins'), catalytic domain"/>
    <property type="match status" value="1"/>
</dbReference>
<dbReference type="GO" id="GO:0004180">
    <property type="term" value="F:carboxypeptidase activity"/>
    <property type="evidence" value="ECO:0007669"/>
    <property type="project" value="UniProtKB-KW"/>
</dbReference>
<keyword evidence="8" id="KW-0479">Metal-binding</keyword>
<dbReference type="OrthoDB" id="10029630at2759"/>
<sequence>MKLILLLLCGTCLLLAQEIKPKPELLPAEESARDSENADPFVEGQPFEINEPMEEAEKTKASEVTPKSEPEPAQKPKSEPEPEPQPEPEPEPKAEPEPEPSSKIVKEPPTPEPEPAIKFDNIDSEDYGDVAESNVQPDEVNTEVIEQLVNRFLNTGSIENNSTGPKYANPAAQALVDSSEYWKTDSLQESGSIKDEAKLRSWLSGYESEAIKVLREVALSGWRYFNNASPHAKLALDEAEDVLSRFVRATSKQAKQFDTQGTDDVALKRQLAYVSFEGMSALSSSRFAEYAQAQSMLNRVEKDTTVCDKGVPPPCALQKIDMDSIFRNEKDASRLSHLWVEYVTAVAKSKPSYNNLIIISNEGAKINGFADGGAMWRSAFDMSSPTSPPSIDIKKQLDDIYETIKPFYQLLHAYIRRQLAGIYSNPAGLSKDGPIPAHLFGSLEGGDWSAHYEQTKPFEEESELPETMLSAFHEQNYTSKRMFINAYRYLKSAGFPSLPKTFWTQSIFSRVWSKDMICHPPAALDMRDPSDFRVKACAQLGEPDYELAHSLMIQTYYQFMYRNQNLLFREAASPVLVDAISEAVAHLSTNPHYLYSQKLVKADYLEIKDSANVNKLYKESLEKFSKLPFSLSCDTWRYELFEGKVPNPKMNDRWWQIRNQYEGVRAPQPYNSSNLDALIHNSIAQVNSPATKTLISYVLKFQILKALCPEGTILSEGCILSEDTTEKLRETMKQGSSISWLKALEMITGKGELDAKPLLEYYEPLIDWLRNTNEIDQVVVGWDGEGAPFTSEEIPKPRSSMNGGSGFLSEDRVAYPGGDCANGQECLLDSHCNGTKCVCNDGLYTLEIGNTFNCVPGNPAESGFGDGKGGLVIGLFKNEAAGNEDEATKAEPEPEPEPKPKATTQRPIVRSASTLYSSSVFVSFFVTYILSRFF</sequence>
<gene>
    <name evidence="11" type="ORF">CAUJ_LOCUS3474</name>
</gene>
<evidence type="ECO:0000256" key="6">
    <source>
        <dbReference type="PIRSR" id="PIRSR601548-4"/>
    </source>
</evidence>
<dbReference type="EC" id="3.4.-.-" evidence="8"/>
<comment type="cofactor">
    <cofactor evidence="8">
        <name>Zn(2+)</name>
        <dbReference type="ChEBI" id="CHEBI:29105"/>
    </cofactor>
    <text evidence="8">Binds 1 zinc ion per subunit.</text>
</comment>
<evidence type="ECO:0000313" key="12">
    <source>
        <dbReference type="Proteomes" id="UP000835052"/>
    </source>
</evidence>
<feature type="compositionally biased region" description="Basic and acidic residues" evidence="9">
    <location>
        <begin position="886"/>
        <end position="900"/>
    </location>
</feature>
<keyword evidence="8" id="KW-0121">Carboxypeptidase</keyword>
<dbReference type="EMBL" id="CAJGYM010000006">
    <property type="protein sequence ID" value="CAD6187555.1"/>
    <property type="molecule type" value="Genomic_DNA"/>
</dbReference>
<dbReference type="PANTHER" id="PTHR10514">
    <property type="entry name" value="ANGIOTENSIN-CONVERTING ENZYME"/>
    <property type="match status" value="1"/>
</dbReference>
<dbReference type="GO" id="GO:0008241">
    <property type="term" value="F:peptidyl-dipeptidase activity"/>
    <property type="evidence" value="ECO:0007669"/>
    <property type="project" value="InterPro"/>
</dbReference>
<keyword evidence="8" id="KW-0862">Zinc</keyword>
<evidence type="ECO:0000256" key="7">
    <source>
        <dbReference type="PROSITE-ProRule" id="PRU01355"/>
    </source>
</evidence>
<dbReference type="PANTHER" id="PTHR10514:SF27">
    <property type="entry name" value="ANGIOTENSIN-CONVERTING ENZYME"/>
    <property type="match status" value="1"/>
</dbReference>
<keyword evidence="8" id="KW-0378">Hydrolase</keyword>
<evidence type="ECO:0000256" key="8">
    <source>
        <dbReference type="RuleBase" id="RU361144"/>
    </source>
</evidence>
<feature type="glycosylation site" description="N-linked (GlcNAc...) asparagine" evidence="5">
    <location>
        <position position="227"/>
    </location>
</feature>
<keyword evidence="8" id="KW-0482">Metalloprotease</keyword>
<dbReference type="PROSITE" id="PS52011">
    <property type="entry name" value="PEPTIDASE_M2"/>
    <property type="match status" value="1"/>
</dbReference>
<name>A0A8S1GW65_9PELO</name>